<keyword evidence="1" id="KW-0732">Signal</keyword>
<feature type="domain" description="Heavy metal binding" evidence="2">
    <location>
        <begin position="196"/>
        <end position="221"/>
    </location>
</feature>
<sequence>MKTLIIVLSVFLAVNSLAKAQEVPQPPQKEAQKATYTCPMHPDEMSSDPGKCTKCGMEMVKTTEKKYKHAVKGSQAGVEIVTKYVCKVDGTTSDKPGKCPKCGMDLTKTEVQKVTYTCPMHPDEVSSDPGKCTKCGMEMVKTTEKKYKHAVKGSQAGVEIVTKYVCKMDGTTSDKPGKCPKCGMDMTKTDVQETTYTCSMHPNEVSSDPGKCTKCGMEMVKTTEKKYKHAVKGSQAGVEIVTKYVCKMDSTTSDKPGKCPKCGMEMIKKEGDKK</sequence>
<dbReference type="EMBL" id="VJZL01000032">
    <property type="protein sequence ID" value="TRX06635.1"/>
    <property type="molecule type" value="Genomic_DNA"/>
</dbReference>
<protein>
    <recommendedName>
        <fullName evidence="2">Heavy metal binding domain-containing protein</fullName>
    </recommendedName>
</protein>
<dbReference type="Pfam" id="PF19335">
    <property type="entry name" value="HMBD"/>
    <property type="match status" value="6"/>
</dbReference>
<feature type="chain" id="PRO_5022208480" description="Heavy metal binding domain-containing protein" evidence="1">
    <location>
        <begin position="21"/>
        <end position="274"/>
    </location>
</feature>
<dbReference type="InterPro" id="IPR045800">
    <property type="entry name" value="HMBD"/>
</dbReference>
<organism evidence="4 6">
    <name type="scientific">Flavobacterium gawalongense</name>
    <dbReference type="NCBI Taxonomy" id="2594432"/>
    <lineage>
        <taxon>Bacteria</taxon>
        <taxon>Pseudomonadati</taxon>
        <taxon>Bacteroidota</taxon>
        <taxon>Flavobacteriia</taxon>
        <taxon>Flavobacteriales</taxon>
        <taxon>Flavobacteriaceae</taxon>
        <taxon>Flavobacterium</taxon>
    </lineage>
</organism>
<feature type="domain" description="Heavy metal binding" evidence="2">
    <location>
        <begin position="243"/>
        <end position="269"/>
    </location>
</feature>
<evidence type="ECO:0000313" key="3">
    <source>
        <dbReference type="EMBL" id="TRX03534.1"/>
    </source>
</evidence>
<evidence type="ECO:0000313" key="6">
    <source>
        <dbReference type="Proteomes" id="UP000318669"/>
    </source>
</evidence>
<keyword evidence="5" id="KW-1185">Reference proteome</keyword>
<dbReference type="OrthoDB" id="1521937at2"/>
<dbReference type="Proteomes" id="UP000318528">
    <property type="component" value="Unassembled WGS sequence"/>
</dbReference>
<feature type="domain" description="Heavy metal binding" evidence="2">
    <location>
        <begin position="116"/>
        <end position="141"/>
    </location>
</feature>
<proteinExistence type="predicted"/>
<comment type="caution">
    <text evidence="4">The sequence shown here is derived from an EMBL/GenBank/DDBJ whole genome shotgun (WGS) entry which is preliminary data.</text>
</comment>
<feature type="signal peptide" evidence="1">
    <location>
        <begin position="1"/>
        <end position="20"/>
    </location>
</feature>
<reference evidence="5 6" key="1">
    <citation type="submission" date="2019-07" db="EMBL/GenBank/DDBJ databases">
        <title>Novel species of Flavobacterium.</title>
        <authorList>
            <person name="Liu Q."/>
            <person name="Xin Y.-H."/>
        </authorList>
    </citation>
    <scope>NUCLEOTIDE SEQUENCE [LARGE SCALE GENOMIC DNA]</scope>
    <source>
        <strain evidence="3 5">GSP39</strain>
        <strain evidence="4 6">GSR22</strain>
    </source>
</reference>
<dbReference type="AlphaFoldDB" id="A0A553BEH5"/>
<name>A0A553BEH5_9FLAO</name>
<dbReference type="EMBL" id="VJZN01000033">
    <property type="protein sequence ID" value="TRX03534.1"/>
    <property type="molecule type" value="Genomic_DNA"/>
</dbReference>
<evidence type="ECO:0000313" key="4">
    <source>
        <dbReference type="EMBL" id="TRX06635.1"/>
    </source>
</evidence>
<feature type="domain" description="Heavy metal binding" evidence="2">
    <location>
        <begin position="163"/>
        <end position="188"/>
    </location>
</feature>
<accession>A0A553BEH5</accession>
<feature type="domain" description="Heavy metal binding" evidence="2">
    <location>
        <begin position="36"/>
        <end position="61"/>
    </location>
</feature>
<evidence type="ECO:0000259" key="2">
    <source>
        <dbReference type="Pfam" id="PF19335"/>
    </source>
</evidence>
<feature type="domain" description="Heavy metal binding" evidence="2">
    <location>
        <begin position="83"/>
        <end position="108"/>
    </location>
</feature>
<dbReference type="Proteomes" id="UP000318669">
    <property type="component" value="Unassembled WGS sequence"/>
</dbReference>
<dbReference type="GO" id="GO:0046872">
    <property type="term" value="F:metal ion binding"/>
    <property type="evidence" value="ECO:0007669"/>
    <property type="project" value="InterPro"/>
</dbReference>
<evidence type="ECO:0000313" key="5">
    <source>
        <dbReference type="Proteomes" id="UP000318528"/>
    </source>
</evidence>
<gene>
    <name evidence="4" type="ORF">FNW11_14230</name>
    <name evidence="3" type="ORF">FNW12_15110</name>
</gene>
<dbReference type="RefSeq" id="WP_143388587.1">
    <property type="nucleotide sequence ID" value="NZ_VJZL01000032.1"/>
</dbReference>
<evidence type="ECO:0000256" key="1">
    <source>
        <dbReference type="SAM" id="SignalP"/>
    </source>
</evidence>